<dbReference type="Proteomes" id="UP000626109">
    <property type="component" value="Unassembled WGS sequence"/>
</dbReference>
<evidence type="ECO:0000313" key="2">
    <source>
        <dbReference type="EMBL" id="CAE8732567.1"/>
    </source>
</evidence>
<dbReference type="InterPro" id="IPR029063">
    <property type="entry name" value="SAM-dependent_MTases_sf"/>
</dbReference>
<comment type="caution">
    <text evidence="2">The sequence shown here is derived from an EMBL/GenBank/DDBJ whole genome shotgun (WGS) entry which is preliminary data.</text>
</comment>
<feature type="compositionally biased region" description="Low complexity" evidence="1">
    <location>
        <begin position="298"/>
        <end position="309"/>
    </location>
</feature>
<dbReference type="SUPFAM" id="SSF53335">
    <property type="entry name" value="S-adenosyl-L-methionine-dependent methyltransferases"/>
    <property type="match status" value="1"/>
</dbReference>
<feature type="region of interest" description="Disordered" evidence="1">
    <location>
        <begin position="283"/>
        <end position="309"/>
    </location>
</feature>
<name>A0A813LLA7_POLGL</name>
<evidence type="ECO:0000256" key="1">
    <source>
        <dbReference type="SAM" id="MobiDB-lite"/>
    </source>
</evidence>
<accession>A0A813LLA7</accession>
<reference evidence="2" key="1">
    <citation type="submission" date="2021-02" db="EMBL/GenBank/DDBJ databases">
        <authorList>
            <person name="Dougan E. K."/>
            <person name="Rhodes N."/>
            <person name="Thang M."/>
            <person name="Chan C."/>
        </authorList>
    </citation>
    <scope>NUCLEOTIDE SEQUENCE</scope>
</reference>
<evidence type="ECO:0008006" key="4">
    <source>
        <dbReference type="Google" id="ProtNLM"/>
    </source>
</evidence>
<dbReference type="CDD" id="cd02440">
    <property type="entry name" value="AdoMet_MTases"/>
    <property type="match status" value="1"/>
</dbReference>
<dbReference type="EMBL" id="CAJNNW010036183">
    <property type="protein sequence ID" value="CAE8732567.1"/>
    <property type="molecule type" value="Genomic_DNA"/>
</dbReference>
<organism evidence="2 3">
    <name type="scientific">Polarella glacialis</name>
    <name type="common">Dinoflagellate</name>
    <dbReference type="NCBI Taxonomy" id="89957"/>
    <lineage>
        <taxon>Eukaryota</taxon>
        <taxon>Sar</taxon>
        <taxon>Alveolata</taxon>
        <taxon>Dinophyceae</taxon>
        <taxon>Suessiales</taxon>
        <taxon>Suessiaceae</taxon>
        <taxon>Polarella</taxon>
    </lineage>
</organism>
<dbReference type="Gene3D" id="3.40.50.150">
    <property type="entry name" value="Vaccinia Virus protein VP39"/>
    <property type="match status" value="1"/>
</dbReference>
<sequence>MVFYLPHDCHEVCYLPHDCQVFEEDEACQVFGEDTCQFFEEDDKVITRGKWMPRRKAEALAAAAFVLAASLKRSLGSRSTAFSSAKKSLVSRSITFSSVRKSVALSKLQQQHQQQQFPLPVQPYSYSAFEQWFKAQRWEGKDLALTPSWSWFGISEALNGPHSEWFAGHDMEVVTVVAKHINRFLFMESIMRGGNEESQASLAMHLLILKLLEQDLVSGGRAIRALDVGCGTGWLLQAFALMNKNPGSRISGFDIDIDGVQLAQSLLSQPSAISWPLSPAALGPEQQRQQRQKRQKQRQQQQQQGQQQQQQQLQQQLPLQAPSVFRADLLKLGFGLEADARQELLPEGSFQVVNLGMAVLGEESEAFSVLTRLLAEGGCLTVPVCVRPVCVDGKCSADFRLYRRRGDTLIQEAGGYTVSFIAPLDQPKAGKQYTPLLGSRSPSVGAEI</sequence>
<protein>
    <recommendedName>
        <fullName evidence="4">Methyltransferase domain-containing protein</fullName>
    </recommendedName>
</protein>
<evidence type="ECO:0000313" key="3">
    <source>
        <dbReference type="Proteomes" id="UP000626109"/>
    </source>
</evidence>
<gene>
    <name evidence="2" type="ORF">PGLA2088_LOCUS46448</name>
</gene>
<dbReference type="AlphaFoldDB" id="A0A813LLA7"/>
<proteinExistence type="predicted"/>